<dbReference type="EMBL" id="UXUI01007178">
    <property type="protein sequence ID" value="VDD86024.1"/>
    <property type="molecule type" value="Genomic_DNA"/>
</dbReference>
<organism evidence="11">
    <name type="scientific">Enterobius vermicularis</name>
    <name type="common">Human pinworm</name>
    <dbReference type="NCBI Taxonomy" id="51028"/>
    <lineage>
        <taxon>Eukaryota</taxon>
        <taxon>Metazoa</taxon>
        <taxon>Ecdysozoa</taxon>
        <taxon>Nematoda</taxon>
        <taxon>Chromadorea</taxon>
        <taxon>Rhabditida</taxon>
        <taxon>Spirurina</taxon>
        <taxon>Oxyuridomorpha</taxon>
        <taxon>Oxyuroidea</taxon>
        <taxon>Oxyuridae</taxon>
        <taxon>Enterobius</taxon>
    </lineage>
</organism>
<dbReference type="STRING" id="51028.A0A0N4UVI7"/>
<dbReference type="InterPro" id="IPR004827">
    <property type="entry name" value="bZIP"/>
</dbReference>
<evidence type="ECO:0000256" key="7">
    <source>
        <dbReference type="SAM" id="MobiDB-lite"/>
    </source>
</evidence>
<name>A0A0N4UVI7_ENTVE</name>
<dbReference type="WBParaSite" id="EVEC_0000145901-mRNA-1">
    <property type="protein sequence ID" value="EVEC_0000145901-mRNA-1"/>
    <property type="gene ID" value="EVEC_0000145901"/>
</dbReference>
<dbReference type="GO" id="GO:0000978">
    <property type="term" value="F:RNA polymerase II cis-regulatory region sequence-specific DNA binding"/>
    <property type="evidence" value="ECO:0007669"/>
    <property type="project" value="TreeGrafter"/>
</dbReference>
<reference evidence="11" key="1">
    <citation type="submission" date="2017-02" db="UniProtKB">
        <authorList>
            <consortium name="WormBaseParasite"/>
        </authorList>
    </citation>
    <scope>IDENTIFICATION</scope>
</reference>
<evidence type="ECO:0000256" key="3">
    <source>
        <dbReference type="ARBA" id="ARBA00023125"/>
    </source>
</evidence>
<keyword evidence="6" id="KW-0175">Coiled coil</keyword>
<dbReference type="CDD" id="cd14695">
    <property type="entry name" value="bZIP_HLF"/>
    <property type="match status" value="1"/>
</dbReference>
<dbReference type="PROSITE" id="PS50217">
    <property type="entry name" value="BZIP"/>
    <property type="match status" value="1"/>
</dbReference>
<protein>
    <submittedName>
        <fullName evidence="11">BZIP domain-containing protein</fullName>
    </submittedName>
</protein>
<accession>A0A0N4UVI7</accession>
<dbReference type="InterPro" id="IPR040223">
    <property type="entry name" value="PAR_bZIP"/>
</dbReference>
<dbReference type="AlphaFoldDB" id="A0A0N4UVI7"/>
<evidence type="ECO:0000259" key="8">
    <source>
        <dbReference type="PROSITE" id="PS50217"/>
    </source>
</evidence>
<feature type="domain" description="BZIP" evidence="8">
    <location>
        <begin position="81"/>
        <end position="138"/>
    </location>
</feature>
<evidence type="ECO:0000256" key="5">
    <source>
        <dbReference type="ARBA" id="ARBA00023242"/>
    </source>
</evidence>
<evidence type="ECO:0000256" key="4">
    <source>
        <dbReference type="ARBA" id="ARBA00023163"/>
    </source>
</evidence>
<keyword evidence="4" id="KW-0804">Transcription</keyword>
<evidence type="ECO:0000256" key="2">
    <source>
        <dbReference type="ARBA" id="ARBA00023015"/>
    </source>
</evidence>
<feature type="compositionally biased region" description="Polar residues" evidence="7">
    <location>
        <begin position="62"/>
        <end position="71"/>
    </location>
</feature>
<comment type="subcellular location">
    <subcellularLocation>
        <location evidence="1">Nucleus</location>
    </subcellularLocation>
</comment>
<dbReference type="GO" id="GO:0000981">
    <property type="term" value="F:DNA-binding transcription factor activity, RNA polymerase II-specific"/>
    <property type="evidence" value="ECO:0007669"/>
    <property type="project" value="TreeGrafter"/>
</dbReference>
<sequence>MLSTAYDLKTDVYFPYPPAITSTMMAPNFPQYNVPLQSYELAKDENFSRTIPVQEKPGENYQAGTSCQQKPDSCFEDEESRKKYRERRDKNNLAAKRSRLNRKEREQRMARQVAELEKQNAELRRQVAVYAQQVEILKKQCEQPFTSLTPFAYTAQPQTGILRENSNNILAQQQSQFMVRVLTQEPLIQQYFDHLYKTIRSTLGAFRNKVSEKIKSRAEKSIADVGIAVEKYSTVTTIDIFQW</sequence>
<dbReference type="GO" id="GO:0005634">
    <property type="term" value="C:nucleus"/>
    <property type="evidence" value="ECO:0007669"/>
    <property type="project" value="UniProtKB-SubCell"/>
</dbReference>
<feature type="coiled-coil region" evidence="6">
    <location>
        <begin position="102"/>
        <end position="140"/>
    </location>
</feature>
<evidence type="ECO:0000313" key="9">
    <source>
        <dbReference type="EMBL" id="VDD86024.1"/>
    </source>
</evidence>
<evidence type="ECO:0000256" key="1">
    <source>
        <dbReference type="ARBA" id="ARBA00004123"/>
    </source>
</evidence>
<evidence type="ECO:0000256" key="6">
    <source>
        <dbReference type="SAM" id="Coils"/>
    </source>
</evidence>
<dbReference type="Proteomes" id="UP000274131">
    <property type="component" value="Unassembled WGS sequence"/>
</dbReference>
<evidence type="ECO:0000313" key="10">
    <source>
        <dbReference type="Proteomes" id="UP000274131"/>
    </source>
</evidence>
<keyword evidence="10" id="KW-1185">Reference proteome</keyword>
<dbReference type="SMART" id="SM00338">
    <property type="entry name" value="BRLZ"/>
    <property type="match status" value="1"/>
</dbReference>
<feature type="region of interest" description="Disordered" evidence="7">
    <location>
        <begin position="54"/>
        <end position="90"/>
    </location>
</feature>
<evidence type="ECO:0000313" key="11">
    <source>
        <dbReference type="WBParaSite" id="EVEC_0000145901-mRNA-1"/>
    </source>
</evidence>
<dbReference type="PANTHER" id="PTHR11988:SF27">
    <property type="entry name" value="GH27708P"/>
    <property type="match status" value="1"/>
</dbReference>
<keyword evidence="5" id="KW-0539">Nucleus</keyword>
<keyword evidence="3" id="KW-0238">DNA-binding</keyword>
<dbReference type="PANTHER" id="PTHR11988">
    <property type="entry name" value="THYROTROPH EMBRYONIC FACTOR RELATED"/>
    <property type="match status" value="1"/>
</dbReference>
<proteinExistence type="predicted"/>
<dbReference type="InterPro" id="IPR046347">
    <property type="entry name" value="bZIP_sf"/>
</dbReference>
<dbReference type="Gene3D" id="1.20.5.170">
    <property type="match status" value="1"/>
</dbReference>
<dbReference type="Pfam" id="PF07716">
    <property type="entry name" value="bZIP_2"/>
    <property type="match status" value="1"/>
</dbReference>
<gene>
    <name evidence="9" type="ORF">EVEC_LOCUS1167</name>
</gene>
<reference evidence="9 10" key="2">
    <citation type="submission" date="2018-10" db="EMBL/GenBank/DDBJ databases">
        <authorList>
            <consortium name="Pathogen Informatics"/>
        </authorList>
    </citation>
    <scope>NUCLEOTIDE SEQUENCE [LARGE SCALE GENOMIC DNA]</scope>
</reference>
<dbReference type="OrthoDB" id="10039716at2759"/>
<keyword evidence="2" id="KW-0805">Transcription regulation</keyword>
<dbReference type="SUPFAM" id="SSF57959">
    <property type="entry name" value="Leucine zipper domain"/>
    <property type="match status" value="1"/>
</dbReference>